<feature type="transmembrane region" description="Helical" evidence="1">
    <location>
        <begin position="12"/>
        <end position="38"/>
    </location>
</feature>
<reference evidence="2 3" key="1">
    <citation type="submission" date="2018-05" db="EMBL/GenBank/DDBJ databases">
        <title>Pararhodobacter marina sp. nov., isolated from deep-sea water of the Indian Ocean.</title>
        <authorList>
            <person name="Lai Q.Sr."/>
            <person name="Liu X."/>
            <person name="Shao Z."/>
        </authorList>
    </citation>
    <scope>NUCLEOTIDE SEQUENCE [LARGE SCALE GENOMIC DNA]</scope>
    <source>
        <strain evidence="2 3">CIC4N-9</strain>
    </source>
</reference>
<feature type="transmembrane region" description="Helical" evidence="1">
    <location>
        <begin position="288"/>
        <end position="309"/>
    </location>
</feature>
<keyword evidence="1" id="KW-0812">Transmembrane</keyword>
<proteinExistence type="predicted"/>
<feature type="transmembrane region" description="Helical" evidence="1">
    <location>
        <begin position="58"/>
        <end position="79"/>
    </location>
</feature>
<dbReference type="NCBIfam" id="NF047644">
    <property type="entry name" value="TsoY_fam"/>
    <property type="match status" value="1"/>
</dbReference>
<dbReference type="Proteomes" id="UP000244940">
    <property type="component" value="Unassembled WGS sequence"/>
</dbReference>
<dbReference type="OrthoDB" id="9156251at2"/>
<name>A0A2U2CJB2_9RHOB</name>
<keyword evidence="3" id="KW-1185">Reference proteome</keyword>
<protein>
    <submittedName>
        <fullName evidence="2">Uncharacterized protein</fullName>
    </submittedName>
</protein>
<accession>A0A2U2CJB2</accession>
<dbReference type="GeneID" id="94363736"/>
<evidence type="ECO:0000313" key="2">
    <source>
        <dbReference type="EMBL" id="PWE31874.1"/>
    </source>
</evidence>
<keyword evidence="1" id="KW-1133">Transmembrane helix</keyword>
<feature type="transmembrane region" description="Helical" evidence="1">
    <location>
        <begin position="142"/>
        <end position="161"/>
    </location>
</feature>
<dbReference type="EMBL" id="QEYD01000001">
    <property type="protein sequence ID" value="PWE31874.1"/>
    <property type="molecule type" value="Genomic_DNA"/>
</dbReference>
<comment type="caution">
    <text evidence="2">The sequence shown here is derived from an EMBL/GenBank/DDBJ whole genome shotgun (WGS) entry which is preliminary data.</text>
</comment>
<feature type="transmembrane region" description="Helical" evidence="1">
    <location>
        <begin position="362"/>
        <end position="384"/>
    </location>
</feature>
<dbReference type="AlphaFoldDB" id="A0A2U2CJB2"/>
<feature type="transmembrane region" description="Helical" evidence="1">
    <location>
        <begin position="329"/>
        <end position="350"/>
    </location>
</feature>
<gene>
    <name evidence="2" type="ORF">C4N9_02420</name>
</gene>
<organism evidence="2 3">
    <name type="scientific">Pararhodobacter marinus</name>
    <dbReference type="NCBI Taxonomy" id="2184063"/>
    <lineage>
        <taxon>Bacteria</taxon>
        <taxon>Pseudomonadati</taxon>
        <taxon>Pseudomonadota</taxon>
        <taxon>Alphaproteobacteria</taxon>
        <taxon>Rhodobacterales</taxon>
        <taxon>Paracoccaceae</taxon>
        <taxon>Pararhodobacter</taxon>
    </lineage>
</organism>
<dbReference type="RefSeq" id="WP_109531674.1">
    <property type="nucleotide sequence ID" value="NZ_QEYD01000001.1"/>
</dbReference>
<evidence type="ECO:0000256" key="1">
    <source>
        <dbReference type="SAM" id="Phobius"/>
    </source>
</evidence>
<feature type="transmembrane region" description="Helical" evidence="1">
    <location>
        <begin position="115"/>
        <end position="136"/>
    </location>
</feature>
<keyword evidence="1" id="KW-0472">Membrane</keyword>
<evidence type="ECO:0000313" key="3">
    <source>
        <dbReference type="Proteomes" id="UP000244940"/>
    </source>
</evidence>
<feature type="transmembrane region" description="Helical" evidence="1">
    <location>
        <begin position="249"/>
        <end position="268"/>
    </location>
</feature>
<sequence length="401" mass="43706">MPLSRPSDTYSPMYFLSSLGAGGLSVTFFMWLMFWVPHPGKTVPVFEDIMAAFRSGDALMQAMIVGAWAGIALFVFLNLKSLVWNLTHFRAWTQTDAYRAFLKTNAQSQLMAMPLALAMSVNGLFIAGLVFVPGLWSVVEYLFPLALAAFTAIAVFAFRTYGHFIARIKVEGGFNHAANNSFGQILPAFAFAMIGVGMAAPAAMSTSPAVVGLSIFASTFLMVTVLLIAGVALILGIRSMLDHGTNAETAPTLMILIPLMTILGILMMRQSHGLGVHFEDHSTAAQTFTFLARMISIQLVFALFGWLILARHNYAKRFLWGRETSVMSYALVCPGVGFVVLMQFFIHKGLVATHLVDKFSPAYWGFIAIALIVQAAMIALVFTLNRRHFGAPRAVAAVPAE</sequence>
<feature type="transmembrane region" description="Helical" evidence="1">
    <location>
        <begin position="210"/>
        <end position="237"/>
    </location>
</feature>
<feature type="transmembrane region" description="Helical" evidence="1">
    <location>
        <begin position="182"/>
        <end position="204"/>
    </location>
</feature>
<dbReference type="InterPro" id="IPR059133">
    <property type="entry name" value="TsoY-like"/>
</dbReference>